<dbReference type="STRING" id="1423730.FC75_GL000987"/>
<name>A0A0R2F9V2_9LACO</name>
<reference evidence="1 2" key="1">
    <citation type="journal article" date="2015" name="Genome Announc.">
        <title>Expanding the biotechnology potential of lactobacilli through comparative genomics of 213 strains and associated genera.</title>
        <authorList>
            <person name="Sun Z."/>
            <person name="Harris H.M."/>
            <person name="McCann A."/>
            <person name="Guo C."/>
            <person name="Argimon S."/>
            <person name="Zhang W."/>
            <person name="Yang X."/>
            <person name="Jeffery I.B."/>
            <person name="Cooney J.C."/>
            <person name="Kagawa T.F."/>
            <person name="Liu W."/>
            <person name="Song Y."/>
            <person name="Salvetti E."/>
            <person name="Wrobel A."/>
            <person name="Rasinkangas P."/>
            <person name="Parkhill J."/>
            <person name="Rea M.C."/>
            <person name="O'Sullivan O."/>
            <person name="Ritari J."/>
            <person name="Douillard F.P."/>
            <person name="Paul Ross R."/>
            <person name="Yang R."/>
            <person name="Briner A.E."/>
            <person name="Felis G.E."/>
            <person name="de Vos W.M."/>
            <person name="Barrangou R."/>
            <person name="Klaenhammer T.R."/>
            <person name="Caufield P.W."/>
            <person name="Cui Y."/>
            <person name="Zhang H."/>
            <person name="O'Toole P.W."/>
        </authorList>
    </citation>
    <scope>NUCLEOTIDE SEQUENCE [LARGE SCALE GENOMIC DNA]</scope>
    <source>
        <strain evidence="1 2">DSM 22697</strain>
    </source>
</reference>
<dbReference type="InterPro" id="IPR053707">
    <property type="entry name" value="UPF0637_domain_sf"/>
</dbReference>
<dbReference type="PATRIC" id="fig|1423730.4.peg.1041"/>
<dbReference type="AlphaFoldDB" id="A0A0R2F9V2"/>
<dbReference type="Pfam" id="PF06335">
    <property type="entry name" value="DUF1054"/>
    <property type="match status" value="1"/>
</dbReference>
<proteinExistence type="predicted"/>
<dbReference type="SUPFAM" id="SSF142913">
    <property type="entry name" value="YktB/PF0168-like"/>
    <property type="match status" value="1"/>
</dbReference>
<sequence length="203" mass="23241">MFTDQDFTVFDEPTLTGRLGLIRRVIDPKFETAGLQLAALLEDEGLPPLSLHIAKHQRRHKNPPPDTWLALSANQRGYKMTPHLELGLWDDRVFLWLALLQEAKKAHIRVPFDSLRPQMVLLPTDMELAEDHTKKEVLPLTLPNYDRVSRRYDNTIAGEFLVGKTYLRSDPIFGEPDELWADIQERVVRLAPVFKTLLAANPG</sequence>
<dbReference type="InterPro" id="IPR009403">
    <property type="entry name" value="UPF0637"/>
</dbReference>
<evidence type="ECO:0000313" key="2">
    <source>
        <dbReference type="Proteomes" id="UP000050865"/>
    </source>
</evidence>
<dbReference type="Proteomes" id="UP000050865">
    <property type="component" value="Unassembled WGS sequence"/>
</dbReference>
<accession>A0A0R2F9V2</accession>
<dbReference type="OrthoDB" id="9812818at2"/>
<protein>
    <submittedName>
        <fullName evidence="1">Uncharacterized protein</fullName>
    </submittedName>
</protein>
<keyword evidence="2" id="KW-1185">Reference proteome</keyword>
<dbReference type="RefSeq" id="WP_054662075.1">
    <property type="nucleotide sequence ID" value="NZ_AYZJ01000019.1"/>
</dbReference>
<gene>
    <name evidence="1" type="ORF">FC75_GL000987</name>
</gene>
<organism evidence="1 2">
    <name type="scientific">Lacticaseibacillus camelliae DSM 22697 = JCM 13995</name>
    <dbReference type="NCBI Taxonomy" id="1423730"/>
    <lineage>
        <taxon>Bacteria</taxon>
        <taxon>Bacillati</taxon>
        <taxon>Bacillota</taxon>
        <taxon>Bacilli</taxon>
        <taxon>Lactobacillales</taxon>
        <taxon>Lactobacillaceae</taxon>
        <taxon>Lacticaseibacillus</taxon>
    </lineage>
</organism>
<comment type="caution">
    <text evidence="1">The sequence shown here is derived from an EMBL/GenBank/DDBJ whole genome shotgun (WGS) entry which is preliminary data.</text>
</comment>
<dbReference type="EMBL" id="AYZJ01000019">
    <property type="protein sequence ID" value="KRN25075.1"/>
    <property type="molecule type" value="Genomic_DNA"/>
</dbReference>
<evidence type="ECO:0000313" key="1">
    <source>
        <dbReference type="EMBL" id="KRN25075.1"/>
    </source>
</evidence>
<dbReference type="Gene3D" id="3.30.930.20">
    <property type="entry name" value="Protein of unknown function DUF1054"/>
    <property type="match status" value="1"/>
</dbReference>